<protein>
    <recommendedName>
        <fullName evidence="4">SPRY domain-containing protein</fullName>
    </recommendedName>
</protein>
<proteinExistence type="predicted"/>
<feature type="compositionally biased region" description="Polar residues" evidence="1">
    <location>
        <begin position="8"/>
        <end position="20"/>
    </location>
</feature>
<sequence length="412" mass="46267">MPPKARQSPHQSHPSEPTQQTHIAPLEEIAIICDRILSQTPTEQCSDVKRLLHLAVDDYTNIEEMIRKRFLNILDELITPELDHELYLLSSTLFFQITFYLSLPDHSLVDEFVILPLKQLANSVDSTISITAISSLCHILNVAPSKENIEGIIDEGFILSVSNALLAHHDQFDRCIELLNKSTSVCDHARITKVLLNLRNSLLTLANQSPNLTLSQRAYGILSRYFVATPLQTYVTFNFVTTDPNAWNIDKNLLVKEGPLVESYSTNRVLSAGVWRCDLFLKTVTGNVMLGLVRAGRTLPPSGQAMGKDRYSAYFSLLGGTIRHAQRDVRGNQECEQGQLASVEIDMTGKVRTATLFINDERQPVILRNIPNAVYFAITLSGQYDSVEVWSIKELPQATPPPEQYTHIVVDW</sequence>
<reference evidence="2 3" key="1">
    <citation type="journal article" date="2022" name="bioRxiv">
        <title>Genomics of Preaxostyla Flagellates Illuminates Evolutionary Transitions and the Path Towards Mitochondrial Loss.</title>
        <authorList>
            <person name="Novak L.V.F."/>
            <person name="Treitli S.C."/>
            <person name="Pyrih J."/>
            <person name="Halakuc P."/>
            <person name="Pipaliya S.V."/>
            <person name="Vacek V."/>
            <person name="Brzon O."/>
            <person name="Soukal P."/>
            <person name="Eme L."/>
            <person name="Dacks J.B."/>
            <person name="Karnkowska A."/>
            <person name="Elias M."/>
            <person name="Hampl V."/>
        </authorList>
    </citation>
    <scope>NUCLEOTIDE SEQUENCE [LARGE SCALE GENOMIC DNA]</scope>
    <source>
        <strain evidence="2">NAU3</strain>
        <tissue evidence="2">Gut</tissue>
    </source>
</reference>
<dbReference type="EMBL" id="JARBJD010000102">
    <property type="protein sequence ID" value="KAK2952574.1"/>
    <property type="molecule type" value="Genomic_DNA"/>
</dbReference>
<feature type="region of interest" description="Disordered" evidence="1">
    <location>
        <begin position="1"/>
        <end position="20"/>
    </location>
</feature>
<name>A0ABQ9XM43_9EUKA</name>
<gene>
    <name evidence="2" type="ORF">BLNAU_12540</name>
</gene>
<comment type="caution">
    <text evidence="2">The sequence shown here is derived from an EMBL/GenBank/DDBJ whole genome shotgun (WGS) entry which is preliminary data.</text>
</comment>
<evidence type="ECO:0000313" key="3">
    <source>
        <dbReference type="Proteomes" id="UP001281761"/>
    </source>
</evidence>
<evidence type="ECO:0000256" key="1">
    <source>
        <dbReference type="SAM" id="MobiDB-lite"/>
    </source>
</evidence>
<keyword evidence="3" id="KW-1185">Reference proteome</keyword>
<evidence type="ECO:0000313" key="2">
    <source>
        <dbReference type="EMBL" id="KAK2952574.1"/>
    </source>
</evidence>
<dbReference type="SUPFAM" id="SSF48371">
    <property type="entry name" value="ARM repeat"/>
    <property type="match status" value="1"/>
</dbReference>
<dbReference type="Proteomes" id="UP001281761">
    <property type="component" value="Unassembled WGS sequence"/>
</dbReference>
<accession>A0ABQ9XM43</accession>
<evidence type="ECO:0008006" key="4">
    <source>
        <dbReference type="Google" id="ProtNLM"/>
    </source>
</evidence>
<dbReference type="InterPro" id="IPR016024">
    <property type="entry name" value="ARM-type_fold"/>
</dbReference>
<organism evidence="2 3">
    <name type="scientific">Blattamonas nauphoetae</name>
    <dbReference type="NCBI Taxonomy" id="2049346"/>
    <lineage>
        <taxon>Eukaryota</taxon>
        <taxon>Metamonada</taxon>
        <taxon>Preaxostyla</taxon>
        <taxon>Oxymonadida</taxon>
        <taxon>Blattamonas</taxon>
    </lineage>
</organism>